<evidence type="ECO:0000313" key="1">
    <source>
        <dbReference type="EMBL" id="TKZ20575.1"/>
    </source>
</evidence>
<proteinExistence type="predicted"/>
<dbReference type="Proteomes" id="UP000306575">
    <property type="component" value="Unassembled WGS sequence"/>
</dbReference>
<comment type="caution">
    <text evidence="1">The sequence shown here is derived from an EMBL/GenBank/DDBJ whole genome shotgun (WGS) entry which is preliminary data.</text>
</comment>
<protein>
    <submittedName>
        <fullName evidence="1">Uncharacterized protein</fullName>
    </submittedName>
</protein>
<dbReference type="UniPathway" id="UPA00694"/>
<dbReference type="OrthoDB" id="7838463at2"/>
<dbReference type="AlphaFoldDB" id="A0A4U7N471"/>
<gene>
    <name evidence="1" type="ORF">FAP39_10870</name>
</gene>
<evidence type="ECO:0000313" key="2">
    <source>
        <dbReference type="Proteomes" id="UP000306575"/>
    </source>
</evidence>
<name>A0A4U7N471_9RHOB</name>
<sequence length="522" mass="56897">MRMIGIGLLAFLIAGAASAVTYFDIWARGLQAAHDILEEPQLVFGREQDTVPSTRKAARAIIRAHSPNGLILSGFPAYQSASFSMPIDTRPTSGHLQIDATFQVLEGVEGALRVSINNTRRAEVLLRPGEAARSLQIVLTQQELAGERLVVSFSLLGHGAKLACGPDGAINAIVEIETTSGVFLTLATPLRSVRDRVITWGHQVHIAWPPSQSNAQRSNILAQAAHIQRHGYSTRFVDQGDTGVPQGAALAPSELIDAQDFAFTTRAKRLVWPTYFAKKGPNAGVRRFQRSTSWRVRYDLDRYQDYSMPDGLSLRLSLGPPPAGAHWTLTTTFNARLIDIQIIDEAVQDHALDLGLPAAYQDRLNVIEITVTSSYDPDGLCNHGPELIAEIRAESHLWAGGAQFGNELQKLRSRLANHVSFSLKTRQDISASDAQAVARLLANSLPAQLQHAQKDPDVFVTVLSRKKSLDILTALPPNPDRTWLVYLDEVTQVPKSHPVTPHAAPNIHAPVALLIAIAGAHQ</sequence>
<organism evidence="1 2">
    <name type="scientific">Shimia litoralis</name>
    <dbReference type="NCBI Taxonomy" id="420403"/>
    <lineage>
        <taxon>Bacteria</taxon>
        <taxon>Pseudomonadati</taxon>
        <taxon>Pseudomonadota</taxon>
        <taxon>Alphaproteobacteria</taxon>
        <taxon>Rhodobacterales</taxon>
        <taxon>Roseobacteraceae</taxon>
    </lineage>
</organism>
<dbReference type="EMBL" id="SULI01000011">
    <property type="protein sequence ID" value="TKZ20575.1"/>
    <property type="molecule type" value="Genomic_DNA"/>
</dbReference>
<accession>A0A4U7N471</accession>
<reference evidence="1 2" key="1">
    <citation type="submission" date="2019-04" db="EMBL/GenBank/DDBJ databases">
        <title>Genome sequence of Pelagicola litoralis CL-ES2.</title>
        <authorList>
            <person name="Cao J."/>
        </authorList>
    </citation>
    <scope>NUCLEOTIDE SEQUENCE [LARGE SCALE GENOMIC DNA]</scope>
    <source>
        <strain evidence="1 2">CL-ES2</strain>
    </source>
</reference>
<dbReference type="RefSeq" id="WP_138016419.1">
    <property type="nucleotide sequence ID" value="NZ_SULI01000011.1"/>
</dbReference>
<keyword evidence="2" id="KW-1185">Reference proteome</keyword>